<gene>
    <name evidence="1" type="ORF">E4U43_000317</name>
</gene>
<dbReference type="AlphaFoldDB" id="A0A9P7NGF4"/>
<comment type="caution">
    <text evidence="1">The sequence shown here is derived from an EMBL/GenBank/DDBJ whole genome shotgun (WGS) entry which is preliminary data.</text>
</comment>
<accession>A0A9P7NGF4</accession>
<evidence type="ECO:0000313" key="1">
    <source>
        <dbReference type="EMBL" id="KAG6017716.1"/>
    </source>
</evidence>
<name>A0A9P7NGF4_9HYPO</name>
<protein>
    <submittedName>
        <fullName evidence="1">Uncharacterized protein</fullName>
    </submittedName>
</protein>
<proteinExistence type="predicted"/>
<evidence type="ECO:0000313" key="2">
    <source>
        <dbReference type="Proteomes" id="UP000748025"/>
    </source>
</evidence>
<reference evidence="1" key="1">
    <citation type="journal article" date="2020" name="bioRxiv">
        <title>Whole genome comparisons of ergot fungi reveals the divergence and evolution of species within the genus Claviceps are the result of varying mechanisms driving genome evolution and host range expansion.</title>
        <authorList>
            <person name="Wyka S.A."/>
            <person name="Mondo S.J."/>
            <person name="Liu M."/>
            <person name="Dettman J."/>
            <person name="Nalam V."/>
            <person name="Broders K.D."/>
        </authorList>
    </citation>
    <scope>NUCLEOTIDE SEQUENCE</scope>
    <source>
        <strain evidence="1">CCC 602</strain>
    </source>
</reference>
<sequence>MTVTVELEYMSEDCYVDIDRMGMNVRGEEDDAVAGQEKADVAGLALHCSKWFES</sequence>
<organism evidence="1 2">
    <name type="scientific">Claviceps pusilla</name>
    <dbReference type="NCBI Taxonomy" id="123648"/>
    <lineage>
        <taxon>Eukaryota</taxon>
        <taxon>Fungi</taxon>
        <taxon>Dikarya</taxon>
        <taxon>Ascomycota</taxon>
        <taxon>Pezizomycotina</taxon>
        <taxon>Sordariomycetes</taxon>
        <taxon>Hypocreomycetidae</taxon>
        <taxon>Hypocreales</taxon>
        <taxon>Clavicipitaceae</taxon>
        <taxon>Claviceps</taxon>
    </lineage>
</organism>
<dbReference type="EMBL" id="SRPW01000109">
    <property type="protein sequence ID" value="KAG6017716.1"/>
    <property type="molecule type" value="Genomic_DNA"/>
</dbReference>
<dbReference type="Proteomes" id="UP000748025">
    <property type="component" value="Unassembled WGS sequence"/>
</dbReference>
<keyword evidence="2" id="KW-1185">Reference proteome</keyword>